<protein>
    <submittedName>
        <fullName evidence="2">ImmA/IrrE family metallo-endopeptidase</fullName>
    </submittedName>
</protein>
<evidence type="ECO:0000313" key="3">
    <source>
        <dbReference type="Proteomes" id="UP000503330"/>
    </source>
</evidence>
<feature type="domain" description="IrrE N-terminal-like" evidence="1">
    <location>
        <begin position="67"/>
        <end position="184"/>
    </location>
</feature>
<dbReference type="AlphaFoldDB" id="A0AAP9MJA5"/>
<dbReference type="InterPro" id="IPR010359">
    <property type="entry name" value="IrrE_HExxH"/>
</dbReference>
<reference evidence="2 3" key="1">
    <citation type="submission" date="2020-02" db="EMBL/GenBank/DDBJ databases">
        <authorList>
            <person name="Kociolek L.K."/>
            <person name="Ozer E.A."/>
        </authorList>
    </citation>
    <scope>NUCLEOTIDE SEQUENCE [LARGE SCALE GENOMIC DNA]</scope>
    <source>
        <strain evidence="2 3">ATCC 14501</strain>
    </source>
</reference>
<dbReference type="PANTHER" id="PTHR43236:SF1">
    <property type="entry name" value="BLL7220 PROTEIN"/>
    <property type="match status" value="1"/>
</dbReference>
<dbReference type="EMBL" id="CP048838">
    <property type="protein sequence ID" value="QJA05255.1"/>
    <property type="molecule type" value="Genomic_DNA"/>
</dbReference>
<accession>A0AAP9MJA5</accession>
<dbReference type="Pfam" id="PF06114">
    <property type="entry name" value="Peptidase_M78"/>
    <property type="match status" value="1"/>
</dbReference>
<organism evidence="2 3">
    <name type="scientific">Clostridium innocuum</name>
    <dbReference type="NCBI Taxonomy" id="1522"/>
    <lineage>
        <taxon>Bacteria</taxon>
        <taxon>Bacillati</taxon>
        <taxon>Bacillota</taxon>
        <taxon>Clostridia</taxon>
        <taxon>Eubacteriales</taxon>
        <taxon>Clostridiaceae</taxon>
        <taxon>Clostridium</taxon>
    </lineage>
</organism>
<evidence type="ECO:0000313" key="2">
    <source>
        <dbReference type="EMBL" id="QJA05255.1"/>
    </source>
</evidence>
<gene>
    <name evidence="2" type="ORF">G4D54_20975</name>
</gene>
<name>A0AAP9MJA5_CLOIN</name>
<dbReference type="Gene3D" id="1.10.10.2910">
    <property type="match status" value="1"/>
</dbReference>
<proteinExistence type="predicted"/>
<dbReference type="PANTHER" id="PTHR43236">
    <property type="entry name" value="ANTITOXIN HIGA1"/>
    <property type="match status" value="1"/>
</dbReference>
<dbReference type="Proteomes" id="UP000503330">
    <property type="component" value="Chromosome"/>
</dbReference>
<evidence type="ECO:0000259" key="1">
    <source>
        <dbReference type="Pfam" id="PF06114"/>
    </source>
</evidence>
<sequence>MCVFDKLRQENNYFKDFSDSNEIERIAGEVRHQFELMDYPTPIAHILDKVGFKIYKENLSANISGVIGVSDSLIEARGCKRIMLINAYENRGHQRFTMAHELGHYIFDYDGKSDFADEYSLDKERLTSETEIRVNRFAAALLMPKDIFTDKYRFFSLLGYKKEMIVNELSDIFDVSETAILRRIGELGLEDGIK</sequence>
<dbReference type="InterPro" id="IPR052345">
    <property type="entry name" value="Rad_response_metalloprotease"/>
</dbReference>